<dbReference type="EMBL" id="MVFC01000021">
    <property type="protein sequence ID" value="OON75657.1"/>
    <property type="molecule type" value="Genomic_DNA"/>
</dbReference>
<dbReference type="Pfam" id="PF01243">
    <property type="entry name" value="PNPOx_N"/>
    <property type="match status" value="1"/>
</dbReference>
<proteinExistence type="predicted"/>
<evidence type="ECO:0000259" key="1">
    <source>
        <dbReference type="Pfam" id="PF01243"/>
    </source>
</evidence>
<accession>A0A1V4A4N4</accession>
<dbReference type="InterPro" id="IPR024029">
    <property type="entry name" value="Pyridox_Oxase_FMN-dep"/>
</dbReference>
<dbReference type="NCBIfam" id="TIGR04025">
    <property type="entry name" value="PPOX_FMN_DR2398"/>
    <property type="match status" value="1"/>
</dbReference>
<dbReference type="AlphaFoldDB" id="A0A1V4A4N4"/>
<keyword evidence="3" id="KW-1185">Reference proteome</keyword>
<dbReference type="STRING" id="83656.B1H18_22210"/>
<dbReference type="InterPro" id="IPR011576">
    <property type="entry name" value="Pyridox_Oxase_N"/>
</dbReference>
<sequence>MTRAPSPPASAATKDHTELTSAEELCELLGGEPHPVVIDKVKQHLSPGDLDLLARSPFLLLSTSDARGNCDASPRGDVPGFVKVVDSGTIAIPDRPGNRRGDSFHNILANPHVGLVHLVPGSKEILRVNGRARILTDAPYFEGMTVAGRRPVLAIEVTIDEVYRHCPASLRRAGLWQPETWTAADSDTA</sequence>
<dbReference type="InterPro" id="IPR012349">
    <property type="entry name" value="Split_barrel_FMN-bd"/>
</dbReference>
<name>A0A1V4A4N4_9ACTN</name>
<evidence type="ECO:0000313" key="2">
    <source>
        <dbReference type="EMBL" id="OON75657.1"/>
    </source>
</evidence>
<evidence type="ECO:0000313" key="3">
    <source>
        <dbReference type="Proteomes" id="UP000190539"/>
    </source>
</evidence>
<reference evidence="2 3" key="1">
    <citation type="submission" date="2017-02" db="EMBL/GenBank/DDBJ databases">
        <title>Draft Genome Sequence of Streptomyces tsukubaensis F601, a Producer of the immunosuppressant tacrolimus FK506.</title>
        <authorList>
            <person name="Zong G."/>
            <person name="Zhong C."/>
            <person name="Fu J."/>
            <person name="Qin R."/>
            <person name="Cao G."/>
        </authorList>
    </citation>
    <scope>NUCLEOTIDE SEQUENCE [LARGE SCALE GENOMIC DNA]</scope>
    <source>
        <strain evidence="2 3">F601</strain>
    </source>
</reference>
<organism evidence="2 3">
    <name type="scientific">Streptomyces tsukubensis</name>
    <dbReference type="NCBI Taxonomy" id="83656"/>
    <lineage>
        <taxon>Bacteria</taxon>
        <taxon>Bacillati</taxon>
        <taxon>Actinomycetota</taxon>
        <taxon>Actinomycetes</taxon>
        <taxon>Kitasatosporales</taxon>
        <taxon>Streptomycetaceae</taxon>
        <taxon>Streptomyces</taxon>
    </lineage>
</organism>
<dbReference type="Gene3D" id="2.30.110.10">
    <property type="entry name" value="Electron Transport, Fmn-binding Protein, Chain A"/>
    <property type="match status" value="1"/>
</dbReference>
<gene>
    <name evidence="2" type="ORF">B1H18_22210</name>
</gene>
<protein>
    <recommendedName>
        <fullName evidence="1">Pyridoxamine 5'-phosphate oxidase N-terminal domain-containing protein</fullName>
    </recommendedName>
</protein>
<feature type="domain" description="Pyridoxamine 5'-phosphate oxidase N-terminal" evidence="1">
    <location>
        <begin position="51"/>
        <end position="166"/>
    </location>
</feature>
<dbReference type="PANTHER" id="PTHR42815">
    <property type="entry name" value="FAD-BINDING, PUTATIVE (AFU_ORTHOLOGUE AFUA_6G07600)-RELATED"/>
    <property type="match status" value="1"/>
</dbReference>
<dbReference type="PANTHER" id="PTHR42815:SF2">
    <property type="entry name" value="FAD-BINDING, PUTATIVE (AFU_ORTHOLOGUE AFUA_6G07600)-RELATED"/>
    <property type="match status" value="1"/>
</dbReference>
<dbReference type="Proteomes" id="UP000190539">
    <property type="component" value="Unassembled WGS sequence"/>
</dbReference>
<dbReference type="SUPFAM" id="SSF50475">
    <property type="entry name" value="FMN-binding split barrel"/>
    <property type="match status" value="1"/>
</dbReference>
<comment type="caution">
    <text evidence="2">The sequence shown here is derived from an EMBL/GenBank/DDBJ whole genome shotgun (WGS) entry which is preliminary data.</text>
</comment>